<feature type="transmembrane region" description="Helical" evidence="7">
    <location>
        <begin position="43"/>
        <end position="65"/>
    </location>
</feature>
<dbReference type="GO" id="GO:0042158">
    <property type="term" value="P:lipoprotein biosynthetic process"/>
    <property type="evidence" value="ECO:0007669"/>
    <property type="project" value="UniProtKB-UniRule"/>
</dbReference>
<dbReference type="GO" id="GO:0005886">
    <property type="term" value="C:plasma membrane"/>
    <property type="evidence" value="ECO:0007669"/>
    <property type="project" value="UniProtKB-SubCell"/>
</dbReference>
<dbReference type="AlphaFoldDB" id="A0A172U159"/>
<dbReference type="InterPro" id="IPR001640">
    <property type="entry name" value="Lgt"/>
</dbReference>
<keyword evidence="4 7" id="KW-0812">Transmembrane</keyword>
<dbReference type="PATRIC" id="fig|1492898.3.peg.5223"/>
<feature type="binding site" evidence="7">
    <location>
        <position position="126"/>
    </location>
    <ligand>
        <name>a 1,2-diacyl-sn-glycero-3-phospho-(1'-sn-glycerol)</name>
        <dbReference type="ChEBI" id="CHEBI:64716"/>
    </ligand>
</feature>
<keyword evidence="6 7" id="KW-0472">Membrane</keyword>
<feature type="transmembrane region" description="Helical" evidence="7">
    <location>
        <begin position="12"/>
        <end position="31"/>
    </location>
</feature>
<dbReference type="KEGG" id="fla:SY85_24035"/>
<keyword evidence="5 7" id="KW-1133">Transmembrane helix</keyword>
<feature type="transmembrane region" description="Helical" evidence="7">
    <location>
        <begin position="77"/>
        <end position="99"/>
    </location>
</feature>
<evidence type="ECO:0000256" key="7">
    <source>
        <dbReference type="HAMAP-Rule" id="MF_01147"/>
    </source>
</evidence>
<comment type="pathway">
    <text evidence="7">Protein modification; lipoprotein biosynthesis (diacylglyceryl transfer).</text>
</comment>
<reference evidence="9" key="1">
    <citation type="submission" date="2015-01" db="EMBL/GenBank/DDBJ databases">
        <title>Flavisolibacter sp./LCS9/ whole genome sequencing.</title>
        <authorList>
            <person name="Kim M.K."/>
            <person name="Srinivasan S."/>
            <person name="Lee J.-J."/>
        </authorList>
    </citation>
    <scope>NUCLEOTIDE SEQUENCE [LARGE SCALE GENOMIC DNA]</scope>
    <source>
        <strain evidence="9">LCS9</strain>
    </source>
</reference>
<dbReference type="Pfam" id="PF01790">
    <property type="entry name" value="LGT"/>
    <property type="match status" value="1"/>
</dbReference>
<dbReference type="PANTHER" id="PTHR30589:SF0">
    <property type="entry name" value="PHOSPHATIDYLGLYCEROL--PROLIPOPROTEIN DIACYLGLYCERYL TRANSFERASE"/>
    <property type="match status" value="1"/>
</dbReference>
<evidence type="ECO:0000313" key="8">
    <source>
        <dbReference type="EMBL" id="ANE53085.1"/>
    </source>
</evidence>
<dbReference type="RefSeq" id="WP_066408704.1">
    <property type="nucleotide sequence ID" value="NZ_CP011390.1"/>
</dbReference>
<evidence type="ECO:0000256" key="1">
    <source>
        <dbReference type="ARBA" id="ARBA00007150"/>
    </source>
</evidence>
<feature type="transmembrane region" description="Helical" evidence="7">
    <location>
        <begin position="190"/>
        <end position="209"/>
    </location>
</feature>
<name>A0A172U159_9BACT</name>
<comment type="subcellular location">
    <subcellularLocation>
        <location evidence="7">Cell membrane</location>
        <topology evidence="7">Multi-pass membrane protein</topology>
    </subcellularLocation>
</comment>
<dbReference type="GO" id="GO:0008961">
    <property type="term" value="F:phosphatidylglycerol-prolipoprotein diacylglyceryl transferase activity"/>
    <property type="evidence" value="ECO:0007669"/>
    <property type="project" value="UniProtKB-UniRule"/>
</dbReference>
<feature type="transmembrane region" description="Helical" evidence="7">
    <location>
        <begin position="111"/>
        <end position="133"/>
    </location>
</feature>
<dbReference type="HAMAP" id="MF_01147">
    <property type="entry name" value="Lgt"/>
    <property type="match status" value="1"/>
</dbReference>
<comment type="catalytic activity">
    <reaction evidence="7">
        <text>L-cysteinyl-[prolipoprotein] + a 1,2-diacyl-sn-glycero-3-phospho-(1'-sn-glycerol) = an S-1,2-diacyl-sn-glyceryl-L-cysteinyl-[prolipoprotein] + sn-glycerol 1-phosphate + H(+)</text>
        <dbReference type="Rhea" id="RHEA:56712"/>
        <dbReference type="Rhea" id="RHEA-COMP:14679"/>
        <dbReference type="Rhea" id="RHEA-COMP:14680"/>
        <dbReference type="ChEBI" id="CHEBI:15378"/>
        <dbReference type="ChEBI" id="CHEBI:29950"/>
        <dbReference type="ChEBI" id="CHEBI:57685"/>
        <dbReference type="ChEBI" id="CHEBI:64716"/>
        <dbReference type="ChEBI" id="CHEBI:140658"/>
        <dbReference type="EC" id="2.5.1.145"/>
    </reaction>
</comment>
<gene>
    <name evidence="7" type="primary">lgt</name>
    <name evidence="8" type="ORF">SY85_24035</name>
</gene>
<evidence type="ECO:0000313" key="9">
    <source>
        <dbReference type="Proteomes" id="UP000077177"/>
    </source>
</evidence>
<evidence type="ECO:0000256" key="2">
    <source>
        <dbReference type="ARBA" id="ARBA00022475"/>
    </source>
</evidence>
<dbReference type="PANTHER" id="PTHR30589">
    <property type="entry name" value="PROLIPOPROTEIN DIACYLGLYCERYL TRANSFERASE"/>
    <property type="match status" value="1"/>
</dbReference>
<evidence type="ECO:0000256" key="3">
    <source>
        <dbReference type="ARBA" id="ARBA00022679"/>
    </source>
</evidence>
<evidence type="ECO:0000256" key="4">
    <source>
        <dbReference type="ARBA" id="ARBA00022692"/>
    </source>
</evidence>
<proteinExistence type="inferred from homology"/>
<keyword evidence="9" id="KW-1185">Reference proteome</keyword>
<feature type="transmembrane region" description="Helical" evidence="7">
    <location>
        <begin position="165"/>
        <end position="183"/>
    </location>
</feature>
<keyword evidence="2 7" id="KW-1003">Cell membrane</keyword>
<reference evidence="8 9" key="2">
    <citation type="journal article" date="2016" name="Int. J. Syst. Evol. Microbiol.">
        <title>Flavisolibacter tropicus sp. nov., isolated from tropical soil.</title>
        <authorList>
            <person name="Lee J.J."/>
            <person name="Kang M.S."/>
            <person name="Kim G.S."/>
            <person name="Lee C.S."/>
            <person name="Lim S."/>
            <person name="Lee J."/>
            <person name="Roh S.H."/>
            <person name="Kang H."/>
            <person name="Ha J.M."/>
            <person name="Bae S."/>
            <person name="Jung H.Y."/>
            <person name="Kim M.K."/>
        </authorList>
    </citation>
    <scope>NUCLEOTIDE SEQUENCE [LARGE SCALE GENOMIC DNA]</scope>
    <source>
        <strain evidence="8 9">LCS9</strain>
    </source>
</reference>
<comment type="similarity">
    <text evidence="1 7">Belongs to the Lgt family.</text>
</comment>
<dbReference type="Proteomes" id="UP000077177">
    <property type="component" value="Chromosome"/>
</dbReference>
<feature type="transmembrane region" description="Helical" evidence="7">
    <location>
        <begin position="229"/>
        <end position="247"/>
    </location>
</feature>
<protein>
    <recommendedName>
        <fullName evidence="7">Phosphatidylglycerol--prolipoprotein diacylglyceryl transferase</fullName>
        <ecNumber evidence="7">2.5.1.145</ecNumber>
    </recommendedName>
</protein>
<keyword evidence="3 7" id="KW-0808">Transferase</keyword>
<comment type="function">
    <text evidence="7">Catalyzes the transfer of the diacylglyceryl group from phosphatidylglycerol to the sulfhydryl group of the N-terminal cysteine of a prolipoprotein, the first step in the formation of mature lipoproteins.</text>
</comment>
<dbReference type="UniPathway" id="UPA00664"/>
<dbReference type="STRING" id="1492898.SY85_24035"/>
<evidence type="ECO:0000256" key="5">
    <source>
        <dbReference type="ARBA" id="ARBA00022989"/>
    </source>
</evidence>
<dbReference type="EC" id="2.5.1.145" evidence="7"/>
<dbReference type="EMBL" id="CP011390">
    <property type="protein sequence ID" value="ANE53085.1"/>
    <property type="molecule type" value="Genomic_DNA"/>
</dbReference>
<organism evidence="8 9">
    <name type="scientific">Flavisolibacter tropicus</name>
    <dbReference type="NCBI Taxonomy" id="1492898"/>
    <lineage>
        <taxon>Bacteria</taxon>
        <taxon>Pseudomonadati</taxon>
        <taxon>Bacteroidota</taxon>
        <taxon>Chitinophagia</taxon>
        <taxon>Chitinophagales</taxon>
        <taxon>Chitinophagaceae</taxon>
        <taxon>Flavisolibacter</taxon>
    </lineage>
</organism>
<accession>A0A172U159</accession>
<evidence type="ECO:0000256" key="6">
    <source>
        <dbReference type="ARBA" id="ARBA00023136"/>
    </source>
</evidence>
<sequence>MKPVLFEWNGLAVHSYGLMIALGVILGAWYLEKQGQKEIGMTSNQVTQLIVLLFAAAFIGGKLFLLFERDHFKIGDFFSGSGFVFYGSFILAVPTMLWFFKKHRFPVFRTLDIMAVTTCIVHAFGRVGCFMAGCCYGKPTGTNWGVAFTDPASSAEPLHILLHPVQLYEASYILLVGVFLLVIRQYFRRFYGQLFLTYLLLYAIGRSVLETYRGDYVRGYVFGHVSNAQFTAICITVFTTVLFTWLYRSGRLVRIK</sequence>
<dbReference type="OrthoDB" id="871140at2"/>